<dbReference type="Proteomes" id="UP000789901">
    <property type="component" value="Unassembled WGS sequence"/>
</dbReference>
<sequence>MSSSSNTNNTEVEMINPTENDLVTPEVQISGVLDTKTNWYFTNNLAAQSNEHAEPYILETANKATQPENTEWLHSEGFTSVVNKKSAVSKKNKKLKNQGYKKLNLDLLYTKKRKVVTLSVTKLGAPTFYGS</sequence>
<gene>
    <name evidence="1" type="ORF">GMARGA_LOCUS7629</name>
</gene>
<reference evidence="1 2" key="1">
    <citation type="submission" date="2021-06" db="EMBL/GenBank/DDBJ databases">
        <authorList>
            <person name="Kallberg Y."/>
            <person name="Tangrot J."/>
            <person name="Rosling A."/>
        </authorList>
    </citation>
    <scope>NUCLEOTIDE SEQUENCE [LARGE SCALE GENOMIC DNA]</scope>
    <source>
        <strain evidence="1 2">120-4 pot B 10/14</strain>
    </source>
</reference>
<proteinExistence type="predicted"/>
<evidence type="ECO:0000313" key="2">
    <source>
        <dbReference type="Proteomes" id="UP000789901"/>
    </source>
</evidence>
<comment type="caution">
    <text evidence="1">The sequence shown here is derived from an EMBL/GenBank/DDBJ whole genome shotgun (WGS) entry which is preliminary data.</text>
</comment>
<keyword evidence="2" id="KW-1185">Reference proteome</keyword>
<protein>
    <submittedName>
        <fullName evidence="1">27458_t:CDS:1</fullName>
    </submittedName>
</protein>
<evidence type="ECO:0000313" key="1">
    <source>
        <dbReference type="EMBL" id="CAG8616715.1"/>
    </source>
</evidence>
<accession>A0ABN7UK45</accession>
<organism evidence="1 2">
    <name type="scientific">Gigaspora margarita</name>
    <dbReference type="NCBI Taxonomy" id="4874"/>
    <lineage>
        <taxon>Eukaryota</taxon>
        <taxon>Fungi</taxon>
        <taxon>Fungi incertae sedis</taxon>
        <taxon>Mucoromycota</taxon>
        <taxon>Glomeromycotina</taxon>
        <taxon>Glomeromycetes</taxon>
        <taxon>Diversisporales</taxon>
        <taxon>Gigasporaceae</taxon>
        <taxon>Gigaspora</taxon>
    </lineage>
</organism>
<name>A0ABN7UK45_GIGMA</name>
<dbReference type="EMBL" id="CAJVQB010003751">
    <property type="protein sequence ID" value="CAG8616715.1"/>
    <property type="molecule type" value="Genomic_DNA"/>
</dbReference>